<name>A0AA44F9V3_AGRTU</name>
<evidence type="ECO:0000313" key="2">
    <source>
        <dbReference type="Proteomes" id="UP000702952"/>
    </source>
</evidence>
<comment type="caution">
    <text evidence="1">The sequence shown here is derived from an EMBL/GenBank/DDBJ whole genome shotgun (WGS) entry which is preliminary data.</text>
</comment>
<protein>
    <submittedName>
        <fullName evidence="1">Uncharacterized protein</fullName>
    </submittedName>
</protein>
<accession>A0AA44F9V3</accession>
<reference evidence="1" key="1">
    <citation type="journal article" date="2020" name="Science">
        <title>Unexpected conservation and global transmission of agrobacterial virulence plasmids.</title>
        <authorList>
            <person name="Weisberg A.J."/>
            <person name="Davis E.W. 2nd"/>
            <person name="Tabima J."/>
            <person name="Belcher M.S."/>
            <person name="Miller M."/>
            <person name="Kuo C.H."/>
            <person name="Loper J.E."/>
            <person name="Grunwald N.J."/>
            <person name="Putnam M.L."/>
            <person name="Chang J.H."/>
        </authorList>
    </citation>
    <scope>NUCLEOTIDE SEQUENCE</scope>
    <source>
        <strain evidence="1">17-1853-1a</strain>
    </source>
</reference>
<dbReference type="EMBL" id="JAAMAY010000046">
    <property type="protein sequence ID" value="NTC32329.1"/>
    <property type="molecule type" value="Genomic_DNA"/>
</dbReference>
<gene>
    <name evidence="1" type="ORF">G6M46_29740</name>
</gene>
<sequence>MRVAFAHRAGAVMTHNPYSFAKLHLPASFRNDRRMATLFTEWGFLLGGTRREEEHDLHLVR</sequence>
<dbReference type="AlphaFoldDB" id="A0AA44F9V3"/>
<dbReference type="Proteomes" id="UP000702952">
    <property type="component" value="Unassembled WGS sequence"/>
</dbReference>
<proteinExistence type="predicted"/>
<organism evidence="1 2">
    <name type="scientific">Agrobacterium tumefaciens</name>
    <dbReference type="NCBI Taxonomy" id="358"/>
    <lineage>
        <taxon>Bacteria</taxon>
        <taxon>Pseudomonadati</taxon>
        <taxon>Pseudomonadota</taxon>
        <taxon>Alphaproteobacteria</taxon>
        <taxon>Hyphomicrobiales</taxon>
        <taxon>Rhizobiaceae</taxon>
        <taxon>Rhizobium/Agrobacterium group</taxon>
        <taxon>Agrobacterium</taxon>
        <taxon>Agrobacterium tumefaciens complex</taxon>
    </lineage>
</organism>
<evidence type="ECO:0000313" key="1">
    <source>
        <dbReference type="EMBL" id="NTC32329.1"/>
    </source>
</evidence>